<dbReference type="GO" id="GO:0000162">
    <property type="term" value="P:L-tryptophan biosynthetic process"/>
    <property type="evidence" value="ECO:0007669"/>
    <property type="project" value="TreeGrafter"/>
</dbReference>
<dbReference type="InterPro" id="IPR029062">
    <property type="entry name" value="Class_I_gatase-like"/>
</dbReference>
<dbReference type="InterPro" id="IPR050472">
    <property type="entry name" value="Anth_synth/Amidotransfase"/>
</dbReference>
<dbReference type="PRINTS" id="PR00096">
    <property type="entry name" value="GATASE"/>
</dbReference>
<evidence type="ECO:0000313" key="3">
    <source>
        <dbReference type="EMBL" id="MPL56151.1"/>
    </source>
</evidence>
<dbReference type="PRINTS" id="PR00097">
    <property type="entry name" value="ANTSNTHASEII"/>
</dbReference>
<keyword evidence="3" id="KW-0808">Transferase</keyword>
<dbReference type="PROSITE" id="PS51273">
    <property type="entry name" value="GATASE_TYPE_1"/>
    <property type="match status" value="1"/>
</dbReference>
<dbReference type="EMBL" id="VSSQ01000002">
    <property type="protein sequence ID" value="MPL56151.1"/>
    <property type="molecule type" value="Genomic_DNA"/>
</dbReference>
<reference evidence="3" key="1">
    <citation type="submission" date="2019-08" db="EMBL/GenBank/DDBJ databases">
        <authorList>
            <person name="Kucharzyk K."/>
            <person name="Murdoch R.W."/>
            <person name="Higgins S."/>
            <person name="Loffler F."/>
        </authorList>
    </citation>
    <scope>NUCLEOTIDE SEQUENCE</scope>
</reference>
<dbReference type="FunFam" id="3.40.50.880:FF:000003">
    <property type="entry name" value="Anthranilate synthase component II"/>
    <property type="match status" value="1"/>
</dbReference>
<dbReference type="GO" id="GO:0005829">
    <property type="term" value="C:cytosol"/>
    <property type="evidence" value="ECO:0007669"/>
    <property type="project" value="TreeGrafter"/>
</dbReference>
<keyword evidence="3" id="KW-0032">Aminotransferase</keyword>
<evidence type="ECO:0000256" key="1">
    <source>
        <dbReference type="ARBA" id="ARBA00022962"/>
    </source>
</evidence>
<accession>A0A644SQY8</accession>
<dbReference type="InterPro" id="IPR017926">
    <property type="entry name" value="GATASE"/>
</dbReference>
<sequence length="213" mass="23943">MKDNIKEPSTINHQPTTKVLVFDNYDSFTYNLVQIVEQILGEKVDVFRNDEIPLEDINQYDKIILSPGPGIPEEAGILLEVIKKYAPIKSIFGVCLGQQAIAEAFGGSLINLSEIYHGVATVAKQVKPHKILENLPEVIEVGRYHSWAVNPDDFPEELEITSVDDSGMIMSLKHKEYDVHAVQYHPESILTPKGRQILENFLKSEDGSQKSQE</sequence>
<comment type="caution">
    <text evidence="3">The sequence shown here is derived from an EMBL/GenBank/DDBJ whole genome shotgun (WGS) entry which is preliminary data.</text>
</comment>
<evidence type="ECO:0000259" key="2">
    <source>
        <dbReference type="Pfam" id="PF00117"/>
    </source>
</evidence>
<dbReference type="InterPro" id="IPR006221">
    <property type="entry name" value="TrpG/PapA_dom"/>
</dbReference>
<dbReference type="Pfam" id="PF00117">
    <property type="entry name" value="GATase"/>
    <property type="match status" value="1"/>
</dbReference>
<dbReference type="EC" id="2.6.1.85" evidence="3"/>
<dbReference type="PANTHER" id="PTHR43418">
    <property type="entry name" value="MULTIFUNCTIONAL TRYPTOPHAN BIOSYNTHESIS PROTEIN-RELATED"/>
    <property type="match status" value="1"/>
</dbReference>
<dbReference type="PRINTS" id="PR00099">
    <property type="entry name" value="CPSGATASE"/>
</dbReference>
<dbReference type="PANTHER" id="PTHR43418:SF4">
    <property type="entry name" value="MULTIFUNCTIONAL TRYPTOPHAN BIOSYNTHESIS PROTEIN"/>
    <property type="match status" value="1"/>
</dbReference>
<dbReference type="Gene3D" id="3.40.50.880">
    <property type="match status" value="1"/>
</dbReference>
<name>A0A644SQY8_9ZZZZ</name>
<dbReference type="GO" id="GO:0004049">
    <property type="term" value="F:anthranilate synthase activity"/>
    <property type="evidence" value="ECO:0007669"/>
    <property type="project" value="TreeGrafter"/>
</dbReference>
<proteinExistence type="predicted"/>
<feature type="domain" description="Glutamine amidotransferase" evidence="2">
    <location>
        <begin position="20"/>
        <end position="202"/>
    </location>
</feature>
<dbReference type="CDD" id="cd01743">
    <property type="entry name" value="GATase1_Anthranilate_Synthase"/>
    <property type="match status" value="1"/>
</dbReference>
<keyword evidence="1" id="KW-0315">Glutamine amidotransferase</keyword>
<dbReference type="NCBIfam" id="TIGR00566">
    <property type="entry name" value="trpG_papA"/>
    <property type="match status" value="1"/>
</dbReference>
<gene>
    <name evidence="3" type="primary">pabA_1</name>
    <name evidence="3" type="ORF">SDC9_01633</name>
</gene>
<dbReference type="GO" id="GO:0046820">
    <property type="term" value="F:4-amino-4-deoxychorismate synthase activity"/>
    <property type="evidence" value="ECO:0007669"/>
    <property type="project" value="UniProtKB-EC"/>
</dbReference>
<dbReference type="SUPFAM" id="SSF52317">
    <property type="entry name" value="Class I glutamine amidotransferase-like"/>
    <property type="match status" value="1"/>
</dbReference>
<protein>
    <submittedName>
        <fullName evidence="3">Aminodeoxychorismate synthase component 2</fullName>
        <ecNumber evidence="3">2.6.1.85</ecNumber>
    </submittedName>
</protein>
<organism evidence="3">
    <name type="scientific">bioreactor metagenome</name>
    <dbReference type="NCBI Taxonomy" id="1076179"/>
    <lineage>
        <taxon>unclassified sequences</taxon>
        <taxon>metagenomes</taxon>
        <taxon>ecological metagenomes</taxon>
    </lineage>
</organism>
<dbReference type="AlphaFoldDB" id="A0A644SQY8"/>